<feature type="transmembrane region" description="Helical" evidence="6">
    <location>
        <begin position="136"/>
        <end position="155"/>
    </location>
</feature>
<evidence type="ECO:0000256" key="5">
    <source>
        <dbReference type="ARBA" id="ARBA00023136"/>
    </source>
</evidence>
<feature type="transmembrane region" description="Helical" evidence="6">
    <location>
        <begin position="49"/>
        <end position="67"/>
    </location>
</feature>
<feature type="transmembrane region" description="Helical" evidence="6">
    <location>
        <begin position="334"/>
        <end position="353"/>
    </location>
</feature>
<keyword evidence="8" id="KW-1185">Reference proteome</keyword>
<dbReference type="Pfam" id="PF07690">
    <property type="entry name" value="MFS_1"/>
    <property type="match status" value="1"/>
</dbReference>
<dbReference type="SUPFAM" id="SSF103473">
    <property type="entry name" value="MFS general substrate transporter"/>
    <property type="match status" value="1"/>
</dbReference>
<evidence type="ECO:0000313" key="8">
    <source>
        <dbReference type="Proteomes" id="UP000821837"/>
    </source>
</evidence>
<evidence type="ECO:0000256" key="6">
    <source>
        <dbReference type="SAM" id="Phobius"/>
    </source>
</evidence>
<dbReference type="InterPro" id="IPR011701">
    <property type="entry name" value="MFS"/>
</dbReference>
<reference evidence="7" key="2">
    <citation type="submission" date="2021-09" db="EMBL/GenBank/DDBJ databases">
        <authorList>
            <person name="Jia N."/>
            <person name="Wang J."/>
            <person name="Shi W."/>
            <person name="Du L."/>
            <person name="Sun Y."/>
            <person name="Zhan W."/>
            <person name="Jiang J."/>
            <person name="Wang Q."/>
            <person name="Zhang B."/>
            <person name="Ji P."/>
            <person name="Sakyi L.B."/>
            <person name="Cui X."/>
            <person name="Yuan T."/>
            <person name="Jiang B."/>
            <person name="Yang W."/>
            <person name="Lam T.T.-Y."/>
            <person name="Chang Q."/>
            <person name="Ding S."/>
            <person name="Wang X."/>
            <person name="Zhu J."/>
            <person name="Ruan X."/>
            <person name="Zhao L."/>
            <person name="Wei J."/>
            <person name="Que T."/>
            <person name="Du C."/>
            <person name="Cheng J."/>
            <person name="Dai P."/>
            <person name="Han X."/>
            <person name="Huang E."/>
            <person name="Gao Y."/>
            <person name="Liu J."/>
            <person name="Shao H."/>
            <person name="Ye R."/>
            <person name="Li L."/>
            <person name="Wei W."/>
            <person name="Wang X."/>
            <person name="Wang C."/>
            <person name="Huo Q."/>
            <person name="Li W."/>
            <person name="Guo W."/>
            <person name="Chen H."/>
            <person name="Chen S."/>
            <person name="Zhou L."/>
            <person name="Zhou L."/>
            <person name="Ni X."/>
            <person name="Tian J."/>
            <person name="Zhou Y."/>
            <person name="Sheng Y."/>
            <person name="Liu T."/>
            <person name="Pan Y."/>
            <person name="Xia L."/>
            <person name="Li J."/>
            <person name="Zhao F."/>
            <person name="Cao W."/>
        </authorList>
    </citation>
    <scope>NUCLEOTIDE SEQUENCE</scope>
    <source>
        <strain evidence="7">Rsan-2018</strain>
        <tissue evidence="7">Larvae</tissue>
    </source>
</reference>
<sequence>MLETFHASRVEASWPIVVLGALGYMAAIGTGMVYIVAPTILSEHFVTNKGLAMGINYAGVTAALFVFPKLLEYLIAGYGLRGALLICGAVTMNGFAFSLFIRTPGWCKVAAEENEDFGDFPPKTIEVERSKKLRHAFAVFKSPMFYLIMYSFNAYSMSYDFYMSLFVDFACDRGVLVSTAVTVMAAGAVSEGLGRFMLPIAVDRNLLTSNVALTITLGVEAAAFLLLPFVHIHGFIFAVAAGIGFVIGTGIVIFPVTLEHYFGHRKMSVAFGIVVASAGFQSFLRPSLIGHFRDKGGAYDWLFVICGVVNVVSVAIWIGVLVWECCAKHRNVVVVENTPTGVFFLLAGIFQVVKWAMSFAT</sequence>
<evidence type="ECO:0000256" key="3">
    <source>
        <dbReference type="ARBA" id="ARBA00022692"/>
    </source>
</evidence>
<feature type="transmembrane region" description="Helical" evidence="6">
    <location>
        <begin position="206"/>
        <end position="229"/>
    </location>
</feature>
<feature type="transmembrane region" description="Helical" evidence="6">
    <location>
        <begin position="175"/>
        <end position="194"/>
    </location>
</feature>
<dbReference type="PANTHER" id="PTHR43385:SF1">
    <property type="entry name" value="RIBOFLAVIN TRANSPORTER RIBJ"/>
    <property type="match status" value="1"/>
</dbReference>
<dbReference type="VEuPathDB" id="VectorBase:RSAN_040059"/>
<organism evidence="7 8">
    <name type="scientific">Rhipicephalus sanguineus</name>
    <name type="common">Brown dog tick</name>
    <name type="synonym">Ixodes sanguineus</name>
    <dbReference type="NCBI Taxonomy" id="34632"/>
    <lineage>
        <taxon>Eukaryota</taxon>
        <taxon>Metazoa</taxon>
        <taxon>Ecdysozoa</taxon>
        <taxon>Arthropoda</taxon>
        <taxon>Chelicerata</taxon>
        <taxon>Arachnida</taxon>
        <taxon>Acari</taxon>
        <taxon>Parasitiformes</taxon>
        <taxon>Ixodida</taxon>
        <taxon>Ixodoidea</taxon>
        <taxon>Ixodidae</taxon>
        <taxon>Rhipicephalinae</taxon>
        <taxon>Rhipicephalus</taxon>
        <taxon>Rhipicephalus</taxon>
    </lineage>
</organism>
<name>A0A9D4SX99_RHISA</name>
<dbReference type="AlphaFoldDB" id="A0A9D4SX99"/>
<feature type="transmembrane region" description="Helical" evidence="6">
    <location>
        <begin position="269"/>
        <end position="289"/>
    </location>
</feature>
<dbReference type="InterPro" id="IPR036259">
    <property type="entry name" value="MFS_trans_sf"/>
</dbReference>
<dbReference type="PANTHER" id="PTHR43385">
    <property type="entry name" value="RIBOFLAVIN TRANSPORTER RIBJ"/>
    <property type="match status" value="1"/>
</dbReference>
<gene>
    <name evidence="7" type="ORF">HPB52_001374</name>
</gene>
<dbReference type="GO" id="GO:0022857">
    <property type="term" value="F:transmembrane transporter activity"/>
    <property type="evidence" value="ECO:0007669"/>
    <property type="project" value="InterPro"/>
</dbReference>
<protein>
    <recommendedName>
        <fullName evidence="9">Monocarboxylate transporter</fullName>
    </recommendedName>
</protein>
<feature type="transmembrane region" description="Helical" evidence="6">
    <location>
        <begin position="235"/>
        <end position="257"/>
    </location>
</feature>
<evidence type="ECO:0000256" key="4">
    <source>
        <dbReference type="ARBA" id="ARBA00022989"/>
    </source>
</evidence>
<dbReference type="GO" id="GO:0016020">
    <property type="term" value="C:membrane"/>
    <property type="evidence" value="ECO:0007669"/>
    <property type="project" value="UniProtKB-SubCell"/>
</dbReference>
<feature type="transmembrane region" description="Helical" evidence="6">
    <location>
        <begin position="301"/>
        <end position="322"/>
    </location>
</feature>
<proteinExistence type="predicted"/>
<dbReference type="InterPro" id="IPR052983">
    <property type="entry name" value="MFS_Riboflavin_Transporter"/>
</dbReference>
<dbReference type="Proteomes" id="UP000821837">
    <property type="component" value="Unassembled WGS sequence"/>
</dbReference>
<keyword evidence="2" id="KW-0813">Transport</keyword>
<reference evidence="7" key="1">
    <citation type="journal article" date="2020" name="Cell">
        <title>Large-Scale Comparative Analyses of Tick Genomes Elucidate Their Genetic Diversity and Vector Capacities.</title>
        <authorList>
            <consortium name="Tick Genome and Microbiome Consortium (TIGMIC)"/>
            <person name="Jia N."/>
            <person name="Wang J."/>
            <person name="Shi W."/>
            <person name="Du L."/>
            <person name="Sun Y."/>
            <person name="Zhan W."/>
            <person name="Jiang J.F."/>
            <person name="Wang Q."/>
            <person name="Zhang B."/>
            <person name="Ji P."/>
            <person name="Bell-Sakyi L."/>
            <person name="Cui X.M."/>
            <person name="Yuan T.T."/>
            <person name="Jiang B.G."/>
            <person name="Yang W.F."/>
            <person name="Lam T.T."/>
            <person name="Chang Q.C."/>
            <person name="Ding S.J."/>
            <person name="Wang X.J."/>
            <person name="Zhu J.G."/>
            <person name="Ruan X.D."/>
            <person name="Zhao L."/>
            <person name="Wei J.T."/>
            <person name="Ye R.Z."/>
            <person name="Que T.C."/>
            <person name="Du C.H."/>
            <person name="Zhou Y.H."/>
            <person name="Cheng J.X."/>
            <person name="Dai P.F."/>
            <person name="Guo W.B."/>
            <person name="Han X.H."/>
            <person name="Huang E.J."/>
            <person name="Li L.F."/>
            <person name="Wei W."/>
            <person name="Gao Y.C."/>
            <person name="Liu J.Z."/>
            <person name="Shao H.Z."/>
            <person name="Wang X."/>
            <person name="Wang C.C."/>
            <person name="Yang T.C."/>
            <person name="Huo Q.B."/>
            <person name="Li W."/>
            <person name="Chen H.Y."/>
            <person name="Chen S.E."/>
            <person name="Zhou L.G."/>
            <person name="Ni X.B."/>
            <person name="Tian J.H."/>
            <person name="Sheng Y."/>
            <person name="Liu T."/>
            <person name="Pan Y.S."/>
            <person name="Xia L.Y."/>
            <person name="Li J."/>
            <person name="Zhao F."/>
            <person name="Cao W.C."/>
        </authorList>
    </citation>
    <scope>NUCLEOTIDE SEQUENCE</scope>
    <source>
        <strain evidence="7">Rsan-2018</strain>
    </source>
</reference>
<dbReference type="Gene3D" id="1.20.1250.20">
    <property type="entry name" value="MFS general substrate transporter like domains"/>
    <property type="match status" value="1"/>
</dbReference>
<comment type="subcellular location">
    <subcellularLocation>
        <location evidence="1">Membrane</location>
        <topology evidence="1">Multi-pass membrane protein</topology>
    </subcellularLocation>
</comment>
<keyword evidence="4 6" id="KW-1133">Transmembrane helix</keyword>
<dbReference type="EMBL" id="JABSTV010001250">
    <property type="protein sequence ID" value="KAH7955568.1"/>
    <property type="molecule type" value="Genomic_DNA"/>
</dbReference>
<evidence type="ECO:0000256" key="2">
    <source>
        <dbReference type="ARBA" id="ARBA00022448"/>
    </source>
</evidence>
<feature type="transmembrane region" description="Helical" evidence="6">
    <location>
        <begin position="12"/>
        <end position="37"/>
    </location>
</feature>
<keyword evidence="3 6" id="KW-0812">Transmembrane</keyword>
<evidence type="ECO:0008006" key="9">
    <source>
        <dbReference type="Google" id="ProtNLM"/>
    </source>
</evidence>
<evidence type="ECO:0000256" key="1">
    <source>
        <dbReference type="ARBA" id="ARBA00004141"/>
    </source>
</evidence>
<comment type="caution">
    <text evidence="7">The sequence shown here is derived from an EMBL/GenBank/DDBJ whole genome shotgun (WGS) entry which is preliminary data.</text>
</comment>
<keyword evidence="5 6" id="KW-0472">Membrane</keyword>
<feature type="transmembrane region" description="Helical" evidence="6">
    <location>
        <begin position="79"/>
        <end position="101"/>
    </location>
</feature>
<evidence type="ECO:0000313" key="7">
    <source>
        <dbReference type="EMBL" id="KAH7955568.1"/>
    </source>
</evidence>
<accession>A0A9D4SX99</accession>